<dbReference type="SFLD" id="SFLDS00003">
    <property type="entry name" value="Haloacid_Dehalogenase"/>
    <property type="match status" value="1"/>
</dbReference>
<keyword evidence="4" id="KW-0460">Magnesium</keyword>
<dbReference type="EMBL" id="SNZP01000006">
    <property type="protein sequence ID" value="TDR80093.1"/>
    <property type="molecule type" value="Genomic_DNA"/>
</dbReference>
<dbReference type="Pfam" id="PF13242">
    <property type="entry name" value="Hydrolase_like"/>
    <property type="match status" value="1"/>
</dbReference>
<name>A0A4R7B6K3_9NEIS</name>
<dbReference type="InterPro" id="IPR036412">
    <property type="entry name" value="HAD-like_sf"/>
</dbReference>
<keyword evidence="6" id="KW-1185">Reference proteome</keyword>
<dbReference type="SUPFAM" id="SSF56784">
    <property type="entry name" value="HAD-like"/>
    <property type="match status" value="1"/>
</dbReference>
<protein>
    <submittedName>
        <fullName evidence="5">NagD protein</fullName>
    </submittedName>
</protein>
<dbReference type="NCBIfam" id="TIGR01460">
    <property type="entry name" value="HAD-SF-IIA"/>
    <property type="match status" value="1"/>
</dbReference>
<dbReference type="CDD" id="cd07530">
    <property type="entry name" value="HAD_Pase_UmpH-like"/>
    <property type="match status" value="1"/>
</dbReference>
<dbReference type="GO" id="GO:0005737">
    <property type="term" value="C:cytoplasm"/>
    <property type="evidence" value="ECO:0007669"/>
    <property type="project" value="TreeGrafter"/>
</dbReference>
<dbReference type="OrthoDB" id="9810449at2"/>
<dbReference type="InterPro" id="IPR006357">
    <property type="entry name" value="HAD-SF_hydro_IIA"/>
</dbReference>
<dbReference type="Gene3D" id="3.40.50.1000">
    <property type="entry name" value="HAD superfamily/HAD-like"/>
    <property type="match status" value="2"/>
</dbReference>
<dbReference type="Proteomes" id="UP000295611">
    <property type="component" value="Unassembled WGS sequence"/>
</dbReference>
<dbReference type="RefSeq" id="WP_133680472.1">
    <property type="nucleotide sequence ID" value="NZ_SNZP01000006.1"/>
</dbReference>
<comment type="caution">
    <text evidence="5">The sequence shown here is derived from an EMBL/GenBank/DDBJ whole genome shotgun (WGS) entry which is preliminary data.</text>
</comment>
<evidence type="ECO:0000256" key="3">
    <source>
        <dbReference type="PIRSR" id="PIRSR000915-2"/>
    </source>
</evidence>
<evidence type="ECO:0000256" key="1">
    <source>
        <dbReference type="PIRNR" id="PIRNR000915"/>
    </source>
</evidence>
<proteinExistence type="inferred from homology"/>
<feature type="active site" description="Nucleophile" evidence="2">
    <location>
        <position position="8"/>
    </location>
</feature>
<feature type="active site" description="Proton donor" evidence="2">
    <location>
        <position position="10"/>
    </location>
</feature>
<feature type="binding site" evidence="4">
    <location>
        <position position="10"/>
    </location>
    <ligand>
        <name>Mg(2+)</name>
        <dbReference type="ChEBI" id="CHEBI:18420"/>
    </ligand>
</feature>
<feature type="binding site" evidence="3">
    <location>
        <position position="182"/>
    </location>
    <ligand>
        <name>substrate</name>
    </ligand>
</feature>
<dbReference type="SFLD" id="SFLDG01139">
    <property type="entry name" value="C2.A:_Pyridoxal_Phosphate_Phos"/>
    <property type="match status" value="1"/>
</dbReference>
<evidence type="ECO:0000256" key="4">
    <source>
        <dbReference type="PIRSR" id="PIRSR000915-3"/>
    </source>
</evidence>
<sequence>MSKSIISDMDGVIYRGKQLIPGARDFVTRLVDSQTPFLFLTNNAEQTPLDLKLKLEGLGIGGLTEDNFITSAMATAMFLKSQTRKTQPTAYVVGGGGLINELYNVGFSISESHPDYVVVAKSKTFSFEQIKKAVRFIDQGAKFIGTNPDMIDPVEGGYEPAAGTLLAAISAATGKKPYIVGKPNSLMMLLATRKLGVHPEDAVMIGDRMDTDIVGGLEAGMCTALVLSGVSTRESVEHFPYQPDYIFDSVADIDPAAL</sequence>
<evidence type="ECO:0000313" key="5">
    <source>
        <dbReference type="EMBL" id="TDR80093.1"/>
    </source>
</evidence>
<keyword evidence="4" id="KW-0479">Metal-binding</keyword>
<comment type="cofactor">
    <cofactor evidence="4">
        <name>Mg(2+)</name>
        <dbReference type="ChEBI" id="CHEBI:18420"/>
    </cofactor>
    <text evidence="4">Divalent metal ions. Mg(2+) is the most effective.</text>
</comment>
<dbReference type="AlphaFoldDB" id="A0A4R7B6K3"/>
<accession>A0A4R7B6K3</accession>
<gene>
    <name evidence="5" type="ORF">DFP86_106236</name>
</gene>
<evidence type="ECO:0000313" key="6">
    <source>
        <dbReference type="Proteomes" id="UP000295611"/>
    </source>
</evidence>
<reference evidence="5 6" key="1">
    <citation type="submission" date="2019-03" db="EMBL/GenBank/DDBJ databases">
        <title>Genomic Encyclopedia of Type Strains, Phase III (KMG-III): the genomes of soil and plant-associated and newly described type strains.</title>
        <authorList>
            <person name="Whitman W."/>
        </authorList>
    </citation>
    <scope>NUCLEOTIDE SEQUENCE [LARGE SCALE GENOMIC DNA]</scope>
    <source>
        <strain evidence="5 6">CECT 8976</strain>
    </source>
</reference>
<organism evidence="5 6">
    <name type="scientific">Paludibacterium purpuratum</name>
    <dbReference type="NCBI Taxonomy" id="1144873"/>
    <lineage>
        <taxon>Bacteria</taxon>
        <taxon>Pseudomonadati</taxon>
        <taxon>Pseudomonadota</taxon>
        <taxon>Betaproteobacteria</taxon>
        <taxon>Neisseriales</taxon>
        <taxon>Chromobacteriaceae</taxon>
        <taxon>Paludibacterium</taxon>
    </lineage>
</organism>
<evidence type="ECO:0000256" key="2">
    <source>
        <dbReference type="PIRSR" id="PIRSR000915-1"/>
    </source>
</evidence>
<dbReference type="PANTHER" id="PTHR19288">
    <property type="entry name" value="4-NITROPHENYLPHOSPHATASE-RELATED"/>
    <property type="match status" value="1"/>
</dbReference>
<comment type="similarity">
    <text evidence="1">Belongs to the HAD-like hydrolase superfamily.</text>
</comment>
<dbReference type="InterPro" id="IPR023214">
    <property type="entry name" value="HAD_sf"/>
</dbReference>
<dbReference type="GO" id="GO:0016791">
    <property type="term" value="F:phosphatase activity"/>
    <property type="evidence" value="ECO:0007669"/>
    <property type="project" value="TreeGrafter"/>
</dbReference>
<dbReference type="GO" id="GO:0046872">
    <property type="term" value="F:metal ion binding"/>
    <property type="evidence" value="ECO:0007669"/>
    <property type="project" value="UniProtKB-KW"/>
</dbReference>
<feature type="binding site" evidence="4">
    <location>
        <position position="207"/>
    </location>
    <ligand>
        <name>Mg(2+)</name>
        <dbReference type="ChEBI" id="CHEBI:18420"/>
    </ligand>
</feature>
<feature type="binding site" evidence="4">
    <location>
        <position position="8"/>
    </location>
    <ligand>
        <name>Mg(2+)</name>
        <dbReference type="ChEBI" id="CHEBI:18420"/>
    </ligand>
</feature>
<dbReference type="Pfam" id="PF13344">
    <property type="entry name" value="Hydrolase_6"/>
    <property type="match status" value="1"/>
</dbReference>
<dbReference type="PIRSF" id="PIRSF000915">
    <property type="entry name" value="PGP-type_phosphatase"/>
    <property type="match status" value="1"/>
</dbReference>
<dbReference type="PANTHER" id="PTHR19288:SF46">
    <property type="entry name" value="HALOACID DEHALOGENASE-LIKE HYDROLASE DOMAIN-CONTAINING PROTEIN 2"/>
    <property type="match status" value="1"/>
</dbReference>